<name>A0A3B1BG50_9ZZZZ</name>
<feature type="domain" description="FAD dependent oxidoreductase" evidence="2">
    <location>
        <begin position="6"/>
        <end position="310"/>
    </location>
</feature>
<proteinExistence type="predicted"/>
<dbReference type="Gene3D" id="3.50.50.60">
    <property type="entry name" value="FAD/NAD(P)-binding domain"/>
    <property type="match status" value="1"/>
</dbReference>
<evidence type="ECO:0000259" key="2">
    <source>
        <dbReference type="Pfam" id="PF01266"/>
    </source>
</evidence>
<dbReference type="SUPFAM" id="SSF51905">
    <property type="entry name" value="FAD/NAD(P)-binding domain"/>
    <property type="match status" value="1"/>
</dbReference>
<dbReference type="InterPro" id="IPR006076">
    <property type="entry name" value="FAD-dep_OxRdtase"/>
</dbReference>
<sequence length="395" mass="42717">MPTKVDVIIFGGGIAGLWVLARLRQAGYAAILFESGALGGIQTIAAQGIIHGGTKYALAGKLSDSAQAIGDMPQRWRACLTGEGELDLSKVRVLSPHQYLWSSEGLGARMTGFFASKLMRSRIDAVAEADRPELFQTKSFQGSIYRLEEPVLDVPSLVAELVRQHGDACFAIPSAGIRLNAQDPGDLKIDTASGLLHLQAQQLVLAAGTGNETLLRQLSRQEPCMQRRPLQMLMVRGQLPELYAHCLGVSANPRLTVTSYPLADGDMVWHLGGQVAESGVGLDEAAHIAAGKAELAALLPWLKQDNLRWASRRIDRAELAIPGRKRPDNWCVHSECGLIITWPTKLAFAPCLAAEVQDYLERAGVTPTGSAQPELTGLSRPPLAQPPWDKVKTWS</sequence>
<organism evidence="3">
    <name type="scientific">hydrothermal vent metagenome</name>
    <dbReference type="NCBI Taxonomy" id="652676"/>
    <lineage>
        <taxon>unclassified sequences</taxon>
        <taxon>metagenomes</taxon>
        <taxon>ecological metagenomes</taxon>
    </lineage>
</organism>
<dbReference type="Pfam" id="PF01266">
    <property type="entry name" value="DAO"/>
    <property type="match status" value="1"/>
</dbReference>
<protein>
    <submittedName>
        <fullName evidence="3">Oxidoreductase, FAD-binding</fullName>
    </submittedName>
</protein>
<dbReference type="InterPro" id="IPR036188">
    <property type="entry name" value="FAD/NAD-bd_sf"/>
</dbReference>
<evidence type="ECO:0000256" key="1">
    <source>
        <dbReference type="SAM" id="MobiDB-lite"/>
    </source>
</evidence>
<feature type="region of interest" description="Disordered" evidence="1">
    <location>
        <begin position="366"/>
        <end position="395"/>
    </location>
</feature>
<gene>
    <name evidence="3" type="ORF">MNBD_GAMMA26-2046</name>
</gene>
<dbReference type="EMBL" id="UOFX01000077">
    <property type="protein sequence ID" value="VAX10794.1"/>
    <property type="molecule type" value="Genomic_DNA"/>
</dbReference>
<accession>A0A3B1BG50</accession>
<dbReference type="AlphaFoldDB" id="A0A3B1BG50"/>
<reference evidence="3" key="1">
    <citation type="submission" date="2018-06" db="EMBL/GenBank/DDBJ databases">
        <authorList>
            <person name="Zhirakovskaya E."/>
        </authorList>
    </citation>
    <scope>NUCLEOTIDE SEQUENCE</scope>
</reference>
<dbReference type="Gene3D" id="3.30.9.10">
    <property type="entry name" value="D-Amino Acid Oxidase, subunit A, domain 2"/>
    <property type="match status" value="1"/>
</dbReference>
<evidence type="ECO:0000313" key="3">
    <source>
        <dbReference type="EMBL" id="VAX10794.1"/>
    </source>
</evidence>